<dbReference type="Proteomes" id="UP000837932">
    <property type="component" value="Unassembled WGS sequence"/>
</dbReference>
<dbReference type="EMBL" id="CAKLPY010000002">
    <property type="protein sequence ID" value="CAH0996166.1"/>
    <property type="molecule type" value="Genomic_DNA"/>
</dbReference>
<evidence type="ECO:0000256" key="6">
    <source>
        <dbReference type="ARBA" id="ARBA00022694"/>
    </source>
</evidence>
<protein>
    <submittedName>
        <fullName evidence="11">tRNA 5-methylaminomethyl-2-thiouridine biosynthesis bifunctional protein MnmC</fullName>
        <ecNumber evidence="11">2.1.1.61</ecNumber>
    </submittedName>
</protein>
<evidence type="ECO:0000256" key="5">
    <source>
        <dbReference type="ARBA" id="ARBA00022691"/>
    </source>
</evidence>
<sequence length="354" mass="40833">MKQLDYIIVGQGIAGSFLAYQLMRADKKVLVLNDETLPTSSQVAGGIFNPITGKNLDKTWLADQIFPYLKSFYSSLENEFHTKFYHETNLYRPFANEQQQKHFLRLTDEYDLGNYIKIVQSDNVDYQQVVNDLGGLYTSSAGWVNVPKMLEILRDFFKNKESYQAQKIDNCQLQISENSIVYKAFQAKRIIFCEGYYSLQNPLFNWIPFNPAKGETLLADVESYNISEIVNQGFWIIPLGNDKCRFGSTYIWDRLDWEPSESSKELISSKISKFLTLPYKITGQEAGIRPTTKDRRPFIGNHPLHKNVYIFNGLGTKGVSLAPYFAEKMLDFLESDKVLMSEANIERFYSLYSL</sequence>
<comment type="caution">
    <text evidence="11">The sequence shown here is derived from an EMBL/GenBank/DDBJ whole genome shotgun (WGS) entry which is preliminary data.</text>
</comment>
<dbReference type="InterPro" id="IPR006076">
    <property type="entry name" value="FAD-dep_OxRdtase"/>
</dbReference>
<keyword evidence="2 11" id="KW-0489">Methyltransferase</keyword>
<keyword evidence="4 11" id="KW-0808">Transferase</keyword>
<dbReference type="RefSeq" id="WP_238806733.1">
    <property type="nucleotide sequence ID" value="NZ_CAKLPY010000002.1"/>
</dbReference>
<keyword evidence="3" id="KW-0285">Flavoprotein</keyword>
<dbReference type="SUPFAM" id="SSF51905">
    <property type="entry name" value="FAD/NAD(P)-binding domain"/>
    <property type="match status" value="1"/>
</dbReference>
<keyword evidence="12" id="KW-1185">Reference proteome</keyword>
<dbReference type="PANTHER" id="PTHR13847:SF283">
    <property type="entry name" value="TRNA 5-METHYLAMINOMETHYL-2-THIOURIDINE BIOSYNTHESIS BIFUNCTIONAL PROTEIN MNMC"/>
    <property type="match status" value="1"/>
</dbReference>
<evidence type="ECO:0000256" key="3">
    <source>
        <dbReference type="ARBA" id="ARBA00022630"/>
    </source>
</evidence>
<dbReference type="InterPro" id="IPR036188">
    <property type="entry name" value="FAD/NAD-bd_sf"/>
</dbReference>
<keyword evidence="9" id="KW-0511">Multifunctional enzyme</keyword>
<dbReference type="GO" id="GO:0004808">
    <property type="term" value="F:tRNA (5-methylaminomethyl-2-thiouridylate)(34)-methyltransferase activity"/>
    <property type="evidence" value="ECO:0007669"/>
    <property type="project" value="UniProtKB-EC"/>
</dbReference>
<evidence type="ECO:0000313" key="12">
    <source>
        <dbReference type="Proteomes" id="UP000837932"/>
    </source>
</evidence>
<organism evidence="11 12">
    <name type="scientific">Emticicia aquatica</name>
    <dbReference type="NCBI Taxonomy" id="1681835"/>
    <lineage>
        <taxon>Bacteria</taxon>
        <taxon>Pseudomonadati</taxon>
        <taxon>Bacteroidota</taxon>
        <taxon>Cytophagia</taxon>
        <taxon>Cytophagales</taxon>
        <taxon>Leadbetterellaceae</taxon>
        <taxon>Emticicia</taxon>
    </lineage>
</organism>
<keyword evidence="5" id="KW-0949">S-adenosyl-L-methionine</keyword>
<evidence type="ECO:0000256" key="2">
    <source>
        <dbReference type="ARBA" id="ARBA00022603"/>
    </source>
</evidence>
<evidence type="ECO:0000256" key="9">
    <source>
        <dbReference type="ARBA" id="ARBA00023268"/>
    </source>
</evidence>
<dbReference type="Gene3D" id="3.30.9.10">
    <property type="entry name" value="D-Amino Acid Oxidase, subunit A, domain 2"/>
    <property type="match status" value="1"/>
</dbReference>
<keyword evidence="7" id="KW-0274">FAD</keyword>
<keyword evidence="8" id="KW-0560">Oxidoreductase</keyword>
<evidence type="ECO:0000256" key="4">
    <source>
        <dbReference type="ARBA" id="ARBA00022679"/>
    </source>
</evidence>
<dbReference type="PANTHER" id="PTHR13847">
    <property type="entry name" value="SARCOSINE DEHYDROGENASE-RELATED"/>
    <property type="match status" value="1"/>
</dbReference>
<dbReference type="Pfam" id="PF01266">
    <property type="entry name" value="DAO"/>
    <property type="match status" value="1"/>
</dbReference>
<keyword evidence="6" id="KW-0819">tRNA processing</keyword>
<evidence type="ECO:0000313" key="11">
    <source>
        <dbReference type="EMBL" id="CAH0996166.1"/>
    </source>
</evidence>
<feature type="domain" description="FAD dependent oxidoreductase" evidence="10">
    <location>
        <begin position="5"/>
        <end position="328"/>
    </location>
</feature>
<name>A0ABM9AS77_9BACT</name>
<evidence type="ECO:0000259" key="10">
    <source>
        <dbReference type="Pfam" id="PF01266"/>
    </source>
</evidence>
<evidence type="ECO:0000256" key="8">
    <source>
        <dbReference type="ARBA" id="ARBA00023002"/>
    </source>
</evidence>
<dbReference type="Gene3D" id="3.50.50.60">
    <property type="entry name" value="FAD/NAD(P)-binding domain"/>
    <property type="match status" value="1"/>
</dbReference>
<reference evidence="11" key="1">
    <citation type="submission" date="2021-12" db="EMBL/GenBank/DDBJ databases">
        <authorList>
            <person name="Rodrigo-Torres L."/>
            <person name="Arahal R. D."/>
            <person name="Lucena T."/>
        </authorList>
    </citation>
    <scope>NUCLEOTIDE SEQUENCE</scope>
    <source>
        <strain evidence="11">CECT 8858</strain>
    </source>
</reference>
<accession>A0ABM9AS77</accession>
<evidence type="ECO:0000256" key="1">
    <source>
        <dbReference type="ARBA" id="ARBA00022490"/>
    </source>
</evidence>
<dbReference type="GO" id="GO:0032259">
    <property type="term" value="P:methylation"/>
    <property type="evidence" value="ECO:0007669"/>
    <property type="project" value="UniProtKB-KW"/>
</dbReference>
<evidence type="ECO:0000256" key="7">
    <source>
        <dbReference type="ARBA" id="ARBA00022827"/>
    </source>
</evidence>
<gene>
    <name evidence="11" type="primary">mnmC</name>
    <name evidence="11" type="ORF">EMA8858_02296</name>
</gene>
<dbReference type="EC" id="2.1.1.61" evidence="11"/>
<proteinExistence type="predicted"/>
<keyword evidence="1" id="KW-0963">Cytoplasm</keyword>